<dbReference type="InterPro" id="IPR012944">
    <property type="entry name" value="SusD_RagB_dom"/>
</dbReference>
<dbReference type="RefSeq" id="WP_034681321.1">
    <property type="nucleotide sequence ID" value="NZ_CP023049.2"/>
</dbReference>
<keyword evidence="9" id="KW-1185">Reference proteome</keyword>
<comment type="subcellular location">
    <subcellularLocation>
        <location evidence="1">Cell outer membrane</location>
    </subcellularLocation>
</comment>
<dbReference type="STRING" id="558152.IQ37_02460"/>
<dbReference type="GO" id="GO:0009279">
    <property type="term" value="C:cell outer membrane"/>
    <property type="evidence" value="ECO:0007669"/>
    <property type="project" value="UniProtKB-SubCell"/>
</dbReference>
<dbReference type="Pfam" id="PF07980">
    <property type="entry name" value="SusD_RagB"/>
    <property type="match status" value="1"/>
</dbReference>
<dbReference type="OrthoDB" id="5694214at2"/>
<evidence type="ECO:0000256" key="2">
    <source>
        <dbReference type="ARBA" id="ARBA00006275"/>
    </source>
</evidence>
<evidence type="ECO:0008006" key="10">
    <source>
        <dbReference type="Google" id="ProtNLM"/>
    </source>
</evidence>
<dbReference type="InterPro" id="IPR011990">
    <property type="entry name" value="TPR-like_helical_dom_sf"/>
</dbReference>
<reference evidence="8 9" key="1">
    <citation type="submission" date="2014-07" db="EMBL/GenBank/DDBJ databases">
        <title>Genome of Chryseobacterium piperi CTM.</title>
        <authorList>
            <person name="Pipes S.E."/>
            <person name="Stropko S.J."/>
            <person name="Newman J.D."/>
        </authorList>
    </citation>
    <scope>NUCLEOTIDE SEQUENCE [LARGE SCALE GENOMIC DNA]</scope>
    <source>
        <strain evidence="8 9">CTM</strain>
    </source>
</reference>
<comment type="caution">
    <text evidence="8">The sequence shown here is derived from an EMBL/GenBank/DDBJ whole genome shotgun (WGS) entry which is preliminary data.</text>
</comment>
<gene>
    <name evidence="8" type="ORF">IQ37_02460</name>
</gene>
<keyword evidence="5" id="KW-0998">Cell outer membrane</keyword>
<sequence length="550" mass="62275">MKKYIYPFLFLGSLLATNSCNLDRLPEDQISTEIYWKTEKDATLALNGVYSLLGSAAYAAWYNDAYADNAYAQYSWESTANIASLGDINATSDFGYDWATIRRANTFMENINKVSMDNERKKRYIAETRFLRAYSYFILAQIFGPLPLVEKSTPDLGSLTPLPEADIITYVLNELNAVTPDLPAEYGGGVGIEKGRVTKGAALALKARIQLYYNQWSNAAATAKQVMDSGTYSLFKTTAVTDRDLADGYESNLVTFGSNDEKMNFYRGLASYQKLFWAANKANREYILTSQYVLNSPISSALYTLLFPNNVGGWSSITPTIELVNTYWKRDGSVFVPPTPQQRAASYNDGNPTLEYLNEFKNRDTRLYASILFPKSKWNAIENNYIFNWPRGGNNTSKVGYHFRKLADPNYKIGPWTGPEDYPLIRYAEVLLTYAEAQNEVSGPNASVYDALDLIRDRVAMPKISRTQTQESLRALIRNERRIELAGEGFRYADVRRWNIGGDVMHDIYDITNGLVQKRVWQNKFVRFPYPQSAVDYNPLLKSAQAAKGY</sequence>
<evidence type="ECO:0000259" key="7">
    <source>
        <dbReference type="Pfam" id="PF14322"/>
    </source>
</evidence>
<proteinExistence type="inferred from homology"/>
<evidence type="ECO:0000256" key="4">
    <source>
        <dbReference type="ARBA" id="ARBA00023136"/>
    </source>
</evidence>
<organism evidence="8 9">
    <name type="scientific">Chryseobacterium piperi</name>
    <dbReference type="NCBI Taxonomy" id="558152"/>
    <lineage>
        <taxon>Bacteria</taxon>
        <taxon>Pseudomonadati</taxon>
        <taxon>Bacteroidota</taxon>
        <taxon>Flavobacteriia</taxon>
        <taxon>Flavobacteriales</taxon>
        <taxon>Weeksellaceae</taxon>
        <taxon>Chryseobacterium group</taxon>
        <taxon>Chryseobacterium</taxon>
    </lineage>
</organism>
<comment type="similarity">
    <text evidence="2">Belongs to the SusD family.</text>
</comment>
<evidence type="ECO:0000259" key="6">
    <source>
        <dbReference type="Pfam" id="PF07980"/>
    </source>
</evidence>
<keyword evidence="3" id="KW-0732">Signal</keyword>
<accession>A0A086BM80</accession>
<name>A0A086BM80_9FLAO</name>
<dbReference type="Pfam" id="PF14322">
    <property type="entry name" value="SusD-like_3"/>
    <property type="match status" value="1"/>
</dbReference>
<dbReference type="eggNOG" id="COG0614">
    <property type="taxonomic scope" value="Bacteria"/>
</dbReference>
<feature type="domain" description="SusD-like N-terminal" evidence="7">
    <location>
        <begin position="47"/>
        <end position="211"/>
    </location>
</feature>
<dbReference type="SUPFAM" id="SSF48452">
    <property type="entry name" value="TPR-like"/>
    <property type="match status" value="1"/>
</dbReference>
<dbReference type="Proteomes" id="UP000028709">
    <property type="component" value="Unassembled WGS sequence"/>
</dbReference>
<dbReference type="EMBL" id="JPRJ01000002">
    <property type="protein sequence ID" value="KFF30044.1"/>
    <property type="molecule type" value="Genomic_DNA"/>
</dbReference>
<evidence type="ECO:0000313" key="9">
    <source>
        <dbReference type="Proteomes" id="UP000028709"/>
    </source>
</evidence>
<feature type="domain" description="RagB/SusD" evidence="6">
    <location>
        <begin position="308"/>
        <end position="542"/>
    </location>
</feature>
<evidence type="ECO:0000313" key="8">
    <source>
        <dbReference type="EMBL" id="KFF30044.1"/>
    </source>
</evidence>
<dbReference type="Gene3D" id="1.25.40.390">
    <property type="match status" value="1"/>
</dbReference>
<evidence type="ECO:0000256" key="3">
    <source>
        <dbReference type="ARBA" id="ARBA00022729"/>
    </source>
</evidence>
<protein>
    <recommendedName>
        <fullName evidence="10">Carbohydrate-binding protein SusD</fullName>
    </recommendedName>
</protein>
<evidence type="ECO:0000256" key="1">
    <source>
        <dbReference type="ARBA" id="ARBA00004442"/>
    </source>
</evidence>
<dbReference type="InterPro" id="IPR033985">
    <property type="entry name" value="SusD-like_N"/>
</dbReference>
<keyword evidence="4" id="KW-0472">Membrane</keyword>
<dbReference type="AlphaFoldDB" id="A0A086BM80"/>
<evidence type="ECO:0000256" key="5">
    <source>
        <dbReference type="ARBA" id="ARBA00023237"/>
    </source>
</evidence>
<dbReference type="KEGG" id="cpip:CJF12_14725"/>